<dbReference type="Gene3D" id="3.30.200.20">
    <property type="entry name" value="Phosphorylase Kinase, domain 1"/>
    <property type="match status" value="1"/>
</dbReference>
<dbReference type="Proteomes" id="UP000648075">
    <property type="component" value="Unassembled WGS sequence"/>
</dbReference>
<dbReference type="SUPFAM" id="SSF56112">
    <property type="entry name" value="Protein kinase-like (PK-like)"/>
    <property type="match status" value="1"/>
</dbReference>
<sequence>MVMTAARPKVAEAGAQDPKSTPSEAWIARLQARFPTERTVDEALTRKLRNRADPPYRPSTLAEVAGQLRAFFAVHAPGAEVHAVAPLGGGASKEQYRFTLHEQGSAPTDYVLRREPPESVVETHRLREFEVMNAVRGTIPVPPARWVDADGAWFGRPSLINGFVSGVTKPAGSEGNVSGLGTGFSPEWQARLAPQFVDMLAAIHRFDWRDAALDAFDVPPEGSAEGVLRTINWWDRVWEEDSIEAIPIIRFAAQWLRANAPTIERVTLVHHDFRPGNFLFEPDSGTITAVLDWELAHLGDYHEDLAWSLQEGYGYTDAQGRFMVCGLIEREAFFRRYEQASGFPVDRARIDYYMIMNTWKSAIIVLATGIRCAAGGKSHQDILLSWLAGFGHVCLHNLARLLRETLHGT</sequence>
<keyword evidence="4" id="KW-1185">Reference proteome</keyword>
<reference evidence="3" key="1">
    <citation type="journal article" date="2014" name="Int. J. Syst. Evol. Microbiol.">
        <title>Complete genome sequence of Corynebacterium casei LMG S-19264T (=DSM 44701T), isolated from a smear-ripened cheese.</title>
        <authorList>
            <consortium name="US DOE Joint Genome Institute (JGI-PGF)"/>
            <person name="Walter F."/>
            <person name="Albersmeier A."/>
            <person name="Kalinowski J."/>
            <person name="Ruckert C."/>
        </authorList>
    </citation>
    <scope>NUCLEOTIDE SEQUENCE</scope>
    <source>
        <strain evidence="3">KCTC 32255</strain>
    </source>
</reference>
<feature type="region of interest" description="Disordered" evidence="1">
    <location>
        <begin position="1"/>
        <end position="22"/>
    </location>
</feature>
<feature type="domain" description="Aminoglycoside phosphotransferase" evidence="2">
    <location>
        <begin position="84"/>
        <end position="319"/>
    </location>
</feature>
<comment type="caution">
    <text evidence="3">The sequence shown here is derived from an EMBL/GenBank/DDBJ whole genome shotgun (WGS) entry which is preliminary data.</text>
</comment>
<dbReference type="Gene3D" id="3.90.1200.10">
    <property type="match status" value="1"/>
</dbReference>
<dbReference type="InterPro" id="IPR041726">
    <property type="entry name" value="ACAD10_11_N"/>
</dbReference>
<dbReference type="EMBL" id="BMZA01000003">
    <property type="protein sequence ID" value="GGZ00753.1"/>
    <property type="molecule type" value="Genomic_DNA"/>
</dbReference>
<dbReference type="InterPro" id="IPR011009">
    <property type="entry name" value="Kinase-like_dom_sf"/>
</dbReference>
<reference evidence="3" key="2">
    <citation type="submission" date="2020-09" db="EMBL/GenBank/DDBJ databases">
        <authorList>
            <person name="Sun Q."/>
            <person name="Kim S."/>
        </authorList>
    </citation>
    <scope>NUCLEOTIDE SEQUENCE</scope>
    <source>
        <strain evidence="3">KCTC 32255</strain>
    </source>
</reference>
<dbReference type="PANTHER" id="PTHR21310">
    <property type="entry name" value="AMINOGLYCOSIDE PHOSPHOTRANSFERASE-RELATED-RELATED"/>
    <property type="match status" value="1"/>
</dbReference>
<name>A0A918PD31_9SPHN</name>
<proteinExistence type="predicted"/>
<dbReference type="InterPro" id="IPR002575">
    <property type="entry name" value="Aminoglycoside_PTrfase"/>
</dbReference>
<evidence type="ECO:0000256" key="1">
    <source>
        <dbReference type="SAM" id="MobiDB-lite"/>
    </source>
</evidence>
<dbReference type="InterPro" id="IPR051678">
    <property type="entry name" value="AGP_Transferase"/>
</dbReference>
<dbReference type="Pfam" id="PF01636">
    <property type="entry name" value="APH"/>
    <property type="match status" value="1"/>
</dbReference>
<dbReference type="RefSeq" id="WP_189620513.1">
    <property type="nucleotide sequence ID" value="NZ_BMZA01000003.1"/>
</dbReference>
<evidence type="ECO:0000313" key="3">
    <source>
        <dbReference type="EMBL" id="GGZ00753.1"/>
    </source>
</evidence>
<organism evidence="3 4">
    <name type="scientific">Novosphingobium colocasiae</name>
    <dbReference type="NCBI Taxonomy" id="1256513"/>
    <lineage>
        <taxon>Bacteria</taxon>
        <taxon>Pseudomonadati</taxon>
        <taxon>Pseudomonadota</taxon>
        <taxon>Alphaproteobacteria</taxon>
        <taxon>Sphingomonadales</taxon>
        <taxon>Sphingomonadaceae</taxon>
        <taxon>Novosphingobium</taxon>
    </lineage>
</organism>
<dbReference type="CDD" id="cd05154">
    <property type="entry name" value="ACAD10_11_N-like"/>
    <property type="match status" value="1"/>
</dbReference>
<dbReference type="PANTHER" id="PTHR21310:SF57">
    <property type="entry name" value="BLR2944 PROTEIN"/>
    <property type="match status" value="1"/>
</dbReference>
<protein>
    <recommendedName>
        <fullName evidence="2">Aminoglycoside phosphotransferase domain-containing protein</fullName>
    </recommendedName>
</protein>
<evidence type="ECO:0000313" key="4">
    <source>
        <dbReference type="Proteomes" id="UP000648075"/>
    </source>
</evidence>
<accession>A0A918PD31</accession>
<evidence type="ECO:0000259" key="2">
    <source>
        <dbReference type="Pfam" id="PF01636"/>
    </source>
</evidence>
<gene>
    <name evidence="3" type="ORF">GCM10011614_14790</name>
</gene>
<dbReference type="AlphaFoldDB" id="A0A918PD31"/>